<protein>
    <recommendedName>
        <fullName evidence="1">Metal-dependent carboxypeptidase</fullName>
        <ecNumber evidence="1">3.4.17.19</ecNumber>
    </recommendedName>
</protein>
<comment type="similarity">
    <text evidence="1">Belongs to the peptidase M32 family.</text>
</comment>
<dbReference type="Pfam" id="PF02074">
    <property type="entry name" value="Peptidase_M32"/>
    <property type="match status" value="1"/>
</dbReference>
<evidence type="ECO:0000313" key="5">
    <source>
        <dbReference type="Proteomes" id="UP000368032"/>
    </source>
</evidence>
<feature type="binding site" evidence="2">
    <location>
        <position position="321"/>
    </location>
    <ligand>
        <name>Zn(2+)</name>
        <dbReference type="ChEBI" id="CHEBI:29105"/>
        <note>catalytic</note>
    </ligand>
</feature>
<evidence type="ECO:0000313" key="4">
    <source>
        <dbReference type="EMBL" id="VWL86644.1"/>
    </source>
</evidence>
<comment type="cofactor">
    <cofactor evidence="2">
        <name>Zn(2+)</name>
        <dbReference type="ChEBI" id="CHEBI:29105"/>
    </cofactor>
    <text evidence="2">Binds 1 zinc ion per subunit.</text>
</comment>
<proteinExistence type="inferred from homology"/>
<reference evidence="4 5" key="1">
    <citation type="submission" date="2019-10" db="EMBL/GenBank/DDBJ databases">
        <authorList>
            <person name="Wolf R A."/>
        </authorList>
    </citation>
    <scope>NUCLEOTIDE SEQUENCE [LARGE SCALE GENOMIC DNA]</scope>
    <source>
        <strain evidence="4">Collinsella_aerofaciens_DSM_13712</strain>
    </source>
</reference>
<dbReference type="GO" id="GO:0046872">
    <property type="term" value="F:metal ion binding"/>
    <property type="evidence" value="ECO:0007669"/>
    <property type="project" value="UniProtKB-KW"/>
</dbReference>
<dbReference type="CDD" id="cd06460">
    <property type="entry name" value="M32_Taq"/>
    <property type="match status" value="1"/>
</dbReference>
<evidence type="ECO:0000256" key="1">
    <source>
        <dbReference type="PIRNR" id="PIRNR006615"/>
    </source>
</evidence>
<feature type="active site" description="Proton donor/acceptor" evidence="3">
    <location>
        <position position="292"/>
    </location>
</feature>
<organism evidence="4 5">
    <name type="scientific">Collinsella aerofaciens</name>
    <dbReference type="NCBI Taxonomy" id="74426"/>
    <lineage>
        <taxon>Bacteria</taxon>
        <taxon>Bacillati</taxon>
        <taxon>Actinomycetota</taxon>
        <taxon>Coriobacteriia</taxon>
        <taxon>Coriobacteriales</taxon>
        <taxon>Coriobacteriaceae</taxon>
        <taxon>Collinsella</taxon>
    </lineage>
</organism>
<dbReference type="EC" id="3.4.17.19" evidence="1"/>
<dbReference type="PANTHER" id="PTHR34217">
    <property type="entry name" value="METAL-DEPENDENT CARBOXYPEPTIDASE"/>
    <property type="match status" value="1"/>
</dbReference>
<dbReference type="SUPFAM" id="SSF55486">
    <property type="entry name" value="Metalloproteases ('zincins'), catalytic domain"/>
    <property type="match status" value="1"/>
</dbReference>
<keyword evidence="1 2" id="KW-0479">Metal-binding</keyword>
<dbReference type="GO" id="GO:0006508">
    <property type="term" value="P:proteolysis"/>
    <property type="evidence" value="ECO:0007669"/>
    <property type="project" value="UniProtKB-UniRule"/>
</dbReference>
<dbReference type="PIRSF" id="PIRSF006615">
    <property type="entry name" value="Zn_crbxpep_Taq"/>
    <property type="match status" value="1"/>
</dbReference>
<keyword evidence="1 4" id="KW-0378">Hydrolase</keyword>
<sequence length="527" mass="58624">MGKKLDKKAKTAVAKAAKGVKAAKVNKAVKKFRKLEGKLWTREYLLKIAEFDGATIAPANGATARADAMGTLAGEHHKLLTSEKSVELVRSLARETVAGGHVDDPQLLDEIRVLGRDQREASVIPTEEAEAWTRLTCEADAVWHKAKTANDWASFEPYVDRIVAQLKHQAELMDPKRDPYDVWLDQYERGLSAKSFDAFCDEVKATVVPLVHAIGERGQQPDADFLHARVPEAAQRAMSFDLMKLVGLNLDDTTLAFTEHPFSEGFAVGDARIATHIYEDDCISNVYSIIHEAGHTMYELGVNPAYARTCLEGGTSMGIHESQSRFFENTVGRSRAFMGPLLEVLRRHAPEVYGDVDEDTLYHAVNIAQPSLIRTEADELTYPLHVMVRYEIERMLFAGEATAKDIPALWNRFMDEYLGIPVPDDTHGCLQDTHWSGGSFGYFPTYALGSAYDAMFVPAMCRDGVDLNGACASGDLTPVRAWLGEHIWQWGRAKDAPELIKGACGMAFDARYYCSYLQDKFTTLYEL</sequence>
<evidence type="ECO:0000256" key="3">
    <source>
        <dbReference type="PIRSR" id="PIRSR006615-2"/>
    </source>
</evidence>
<dbReference type="Gene3D" id="1.10.1370.30">
    <property type="match status" value="1"/>
</dbReference>
<comment type="function">
    <text evidence="1">Broad specificity carboxypetidase that releases amino acids sequentially from the C-terminus, including neutral, aromatic, polar and basic residues.</text>
</comment>
<dbReference type="PROSITE" id="PS52034">
    <property type="entry name" value="PEPTIDASE_M32"/>
    <property type="match status" value="1"/>
</dbReference>
<name>A0A5K1IJR6_9ACTN</name>
<gene>
    <name evidence="4" type="primary">ypwA</name>
    <name evidence="4" type="ORF">CKJAJONC_01114</name>
</gene>
<dbReference type="EMBL" id="CABWIF010000001">
    <property type="protein sequence ID" value="VWL86644.1"/>
    <property type="molecule type" value="Genomic_DNA"/>
</dbReference>
<dbReference type="AlphaFoldDB" id="A0A5K1IJR6"/>
<keyword evidence="1" id="KW-0482">Metalloprotease</keyword>
<dbReference type="PANTHER" id="PTHR34217:SF1">
    <property type="entry name" value="CARBOXYPEPTIDASE 1"/>
    <property type="match status" value="1"/>
</dbReference>
<feature type="binding site" evidence="2">
    <location>
        <position position="295"/>
    </location>
    <ligand>
        <name>Zn(2+)</name>
        <dbReference type="ChEBI" id="CHEBI:29105"/>
        <note>catalytic</note>
    </ligand>
</feature>
<accession>A0A5K1IJR6</accession>
<comment type="catalytic activity">
    <reaction evidence="1">
        <text>Release of a C-terminal amino acid with broad specificity, except for -Pro.</text>
        <dbReference type="EC" id="3.4.17.19"/>
    </reaction>
</comment>
<dbReference type="InterPro" id="IPR001333">
    <property type="entry name" value="Peptidase_M32_Taq"/>
</dbReference>
<keyword evidence="1 4" id="KW-0121">Carboxypeptidase</keyword>
<dbReference type="RefSeq" id="WP_152067331.1">
    <property type="nucleotide sequence ID" value="NZ_CABWIF010000001.1"/>
</dbReference>
<dbReference type="Proteomes" id="UP000368032">
    <property type="component" value="Unassembled WGS sequence"/>
</dbReference>
<dbReference type="GO" id="GO:0004181">
    <property type="term" value="F:metallocarboxypeptidase activity"/>
    <property type="evidence" value="ECO:0007669"/>
    <property type="project" value="UniProtKB-UniRule"/>
</dbReference>
<dbReference type="PRINTS" id="PR00998">
    <property type="entry name" value="CRBOXYPTASET"/>
</dbReference>
<feature type="binding site" evidence="2">
    <location>
        <position position="291"/>
    </location>
    <ligand>
        <name>Zn(2+)</name>
        <dbReference type="ChEBI" id="CHEBI:29105"/>
        <note>catalytic</note>
    </ligand>
</feature>
<keyword evidence="2" id="KW-0862">Zinc</keyword>
<keyword evidence="1" id="KW-0645">Protease</keyword>
<evidence type="ECO:0000256" key="2">
    <source>
        <dbReference type="PIRSR" id="PIRSR006615-1"/>
    </source>
</evidence>